<dbReference type="SUPFAM" id="SSF54631">
    <property type="entry name" value="CBS-domain pair"/>
    <property type="match status" value="1"/>
</dbReference>
<feature type="domain" description="CBS" evidence="3">
    <location>
        <begin position="8"/>
        <end position="68"/>
    </location>
</feature>
<gene>
    <name evidence="4" type="ORF">Asru_0149_04</name>
</gene>
<evidence type="ECO:0000256" key="1">
    <source>
        <dbReference type="ARBA" id="ARBA00023122"/>
    </source>
</evidence>
<proteinExistence type="predicted"/>
<evidence type="ECO:0000259" key="3">
    <source>
        <dbReference type="PROSITE" id="PS51371"/>
    </source>
</evidence>
<dbReference type="InterPro" id="IPR051257">
    <property type="entry name" value="Diverse_CBS-Domain"/>
</dbReference>
<sequence length="144" mass="15351">MTVAAILKTKGHEVVHVRPTDSVASVIGTLAEHRIGAALVLDQAEQLLGIVSERDIIRTLAAHGARALEMSAAQLMTTALHIATPHTTTAEALALMTEGRFRHMPVMDRGALVGLVSIGDVVKRRLTQQEQEVDSLKAYVAGNA</sequence>
<dbReference type="PANTHER" id="PTHR43080">
    <property type="entry name" value="CBS DOMAIN-CONTAINING PROTEIN CBSX3, MITOCHONDRIAL"/>
    <property type="match status" value="1"/>
</dbReference>
<dbReference type="SMART" id="SM00116">
    <property type="entry name" value="CBS"/>
    <property type="match status" value="2"/>
</dbReference>
<dbReference type="PROSITE" id="PS51371">
    <property type="entry name" value="CBS"/>
    <property type="match status" value="2"/>
</dbReference>
<dbReference type="AlphaFoldDB" id="A0A0D6P689"/>
<dbReference type="EMBL" id="BANB01000149">
    <property type="protein sequence ID" value="GAN76713.1"/>
    <property type="molecule type" value="Genomic_DNA"/>
</dbReference>
<feature type="domain" description="CBS" evidence="3">
    <location>
        <begin position="76"/>
        <end position="133"/>
    </location>
</feature>
<reference evidence="4 5" key="1">
    <citation type="submission" date="2012-11" db="EMBL/GenBank/DDBJ databases">
        <title>Whole genome sequence of Acidisphaera rubrifaciens HS-AP3.</title>
        <authorList>
            <person name="Azuma Y."/>
            <person name="Higashiura N."/>
            <person name="Hirakawa H."/>
            <person name="Matsushita K."/>
        </authorList>
    </citation>
    <scope>NUCLEOTIDE SEQUENCE [LARGE SCALE GENOMIC DNA]</scope>
    <source>
        <strain evidence="4 5">HS-AP3</strain>
    </source>
</reference>
<dbReference type="InterPro" id="IPR046342">
    <property type="entry name" value="CBS_dom_sf"/>
</dbReference>
<protein>
    <submittedName>
        <fullName evidence="4">Signal transduction protein with CBS</fullName>
    </submittedName>
</protein>
<organism evidence="4 5">
    <name type="scientific">Acidisphaera rubrifaciens HS-AP3</name>
    <dbReference type="NCBI Taxonomy" id="1231350"/>
    <lineage>
        <taxon>Bacteria</taxon>
        <taxon>Pseudomonadati</taxon>
        <taxon>Pseudomonadota</taxon>
        <taxon>Alphaproteobacteria</taxon>
        <taxon>Acetobacterales</taxon>
        <taxon>Acetobacteraceae</taxon>
        <taxon>Acidisphaera</taxon>
    </lineage>
</organism>
<keyword evidence="1 2" id="KW-0129">CBS domain</keyword>
<dbReference type="RefSeq" id="WP_048860584.1">
    <property type="nucleotide sequence ID" value="NZ_BANB01000149.1"/>
</dbReference>
<evidence type="ECO:0000256" key="2">
    <source>
        <dbReference type="PROSITE-ProRule" id="PRU00703"/>
    </source>
</evidence>
<dbReference type="Gene3D" id="3.10.580.10">
    <property type="entry name" value="CBS-domain"/>
    <property type="match status" value="1"/>
</dbReference>
<dbReference type="OrthoDB" id="9807125at2"/>
<dbReference type="CDD" id="cd04623">
    <property type="entry name" value="CBS_pair_bac_euk"/>
    <property type="match status" value="1"/>
</dbReference>
<dbReference type="Proteomes" id="UP000032680">
    <property type="component" value="Unassembled WGS sequence"/>
</dbReference>
<comment type="caution">
    <text evidence="4">The sequence shown here is derived from an EMBL/GenBank/DDBJ whole genome shotgun (WGS) entry which is preliminary data.</text>
</comment>
<dbReference type="PANTHER" id="PTHR43080:SF2">
    <property type="entry name" value="CBS DOMAIN-CONTAINING PROTEIN"/>
    <property type="match status" value="1"/>
</dbReference>
<evidence type="ECO:0000313" key="5">
    <source>
        <dbReference type="Proteomes" id="UP000032680"/>
    </source>
</evidence>
<dbReference type="InterPro" id="IPR000644">
    <property type="entry name" value="CBS_dom"/>
</dbReference>
<keyword evidence="5" id="KW-1185">Reference proteome</keyword>
<accession>A0A0D6P689</accession>
<evidence type="ECO:0000313" key="4">
    <source>
        <dbReference type="EMBL" id="GAN76713.1"/>
    </source>
</evidence>
<dbReference type="InterPro" id="IPR044725">
    <property type="entry name" value="CBSX3_CBS_dom"/>
</dbReference>
<name>A0A0D6P689_9PROT</name>
<dbReference type="Pfam" id="PF00571">
    <property type="entry name" value="CBS"/>
    <property type="match status" value="2"/>
</dbReference>